<keyword evidence="1" id="KW-0175">Coiled coil</keyword>
<dbReference type="AlphaFoldDB" id="A0A9N9JGY2"/>
<evidence type="ECO:0000313" key="2">
    <source>
        <dbReference type="EMBL" id="CAG8781925.1"/>
    </source>
</evidence>
<accession>A0A9N9JGY2</accession>
<dbReference type="SUPFAM" id="SSF69322">
    <property type="entry name" value="Tricorn protease domain 2"/>
    <property type="match status" value="1"/>
</dbReference>
<dbReference type="Proteomes" id="UP000789759">
    <property type="component" value="Unassembled WGS sequence"/>
</dbReference>
<dbReference type="OrthoDB" id="2435492at2759"/>
<comment type="caution">
    <text evidence="2">The sequence shown here is derived from an EMBL/GenBank/DDBJ whole genome shotgun (WGS) entry which is preliminary data.</text>
</comment>
<sequence>MEEEETIIDVSDTDEDINSRIDIHRPPSNDKIVQIVCSPKMKCVATISHMDAAIAETQNGDPTYGEEDDQLFKEANLWSVVKKSDGSEELVLKHEDTIKGHQINEPRPTLWAVSDDKYIVFKTNYFYCNFEVFNAKGERKELYFPNNHNVVNQLAFIETGELIVALIEPVYCIYVFKLDQYNDWTYSSRLELSYFCDAFITVKGKLILFDDKIFQLTKWDIITLSFEINCLIDWCYKVKHVEVNQGGEFLAVHAAYVQGENETTKKSMVYVFSLKTGMNMAFHEYDERTIIDKIYFIAYDAGERLLIISRDQFNDEPSTHLMNPCALKNPVPATKLFDTDVKVRDPYIIKYDNVIGMINGELDIYEGLVRKDWIHYLRNDLNDHNRIFVFSDSIYITKMIEDELSSGEKNFKQSLEFPSGKNQLTYDGSFLRWNLYSTPSNKPKLGPRLELEALLCYKVDQDKIEWRPVDGISKRAINPNFPPPEHTRKLKIIKCKCLDNDDLLMLTTLGILIWTVYPPKGIRLHYYWGRGKIRNEKKFNLGNTFLKIEDYPKTFPDLKFQIIIKNKAVKFGGEEKSFFFKELLEDYISDKFFIINYGSVLMETFLFLKEDEWVEKLCKACHDLTFTADGLKSASDIQLLSIIIEVFPQLLQRHPIYLARFLSQTAFVLPLADPELILDSEVLSLSSEQHLYHFGTYNNLTEKKSLMDVFISKITNCWNKFRGKNDSESNVEHPHPTNQAEAVISYSEATIKLIIPLPKFVNYPKKYNFWEELRNPSSTHVSELRDLIREIQIGNWQGFEKPVLSQILLKAIQAEEYDNNEEGSSIKNLEDEIKKLGEKLQLLIDAKQTEHT</sequence>
<protein>
    <submittedName>
        <fullName evidence="2">4466_t:CDS:1</fullName>
    </submittedName>
</protein>
<proteinExistence type="predicted"/>
<feature type="non-terminal residue" evidence="2">
    <location>
        <position position="852"/>
    </location>
</feature>
<evidence type="ECO:0000256" key="1">
    <source>
        <dbReference type="SAM" id="Coils"/>
    </source>
</evidence>
<feature type="coiled-coil region" evidence="1">
    <location>
        <begin position="819"/>
        <end position="846"/>
    </location>
</feature>
<evidence type="ECO:0000313" key="3">
    <source>
        <dbReference type="Proteomes" id="UP000789759"/>
    </source>
</evidence>
<keyword evidence="3" id="KW-1185">Reference proteome</keyword>
<dbReference type="EMBL" id="CAJVQA010024325">
    <property type="protein sequence ID" value="CAG8781925.1"/>
    <property type="molecule type" value="Genomic_DNA"/>
</dbReference>
<reference evidence="2" key="1">
    <citation type="submission" date="2021-06" db="EMBL/GenBank/DDBJ databases">
        <authorList>
            <person name="Kallberg Y."/>
            <person name="Tangrot J."/>
            <person name="Rosling A."/>
        </authorList>
    </citation>
    <scope>NUCLEOTIDE SEQUENCE</scope>
    <source>
        <strain evidence="2">FL966</strain>
    </source>
</reference>
<name>A0A9N9JGY2_9GLOM</name>
<organism evidence="2 3">
    <name type="scientific">Cetraspora pellucida</name>
    <dbReference type="NCBI Taxonomy" id="1433469"/>
    <lineage>
        <taxon>Eukaryota</taxon>
        <taxon>Fungi</taxon>
        <taxon>Fungi incertae sedis</taxon>
        <taxon>Mucoromycota</taxon>
        <taxon>Glomeromycotina</taxon>
        <taxon>Glomeromycetes</taxon>
        <taxon>Diversisporales</taxon>
        <taxon>Gigasporaceae</taxon>
        <taxon>Cetraspora</taxon>
    </lineage>
</organism>
<gene>
    <name evidence="2" type="ORF">CPELLU_LOCUS16439</name>
</gene>